<sequence length="856" mass="93315">MGDFFPPKRKDVVDRLRRRIEFYRRHQNGTYTRYQNNFQELTEHIHKDTEVYHQKWLDSRTKKASKHSRVSRDSSDSSRQVANTQKLKRKLEGNNGGENIDSGYHCDQAASPQAKHSRPSTATQNSVGSLSVQVQIKSHSEHPQNSQTDLTVSATVRTHAGALNDGTNVHTSTSVDCKQPKQEPIEEQSCSPPLDGTDVNVDELQDILDTLAKEEGEGIPPELMKEIPADILKDFDIITHCADAKDKSPGGSTYSNNGMMYGGATQSMHPPQFPDGQQGTPGPIFDQHMNPMNSVPSGPPMPAATNAYRQQPQHLPHTPNTGGPPPSLLDTGGPAAETLKQMAAQHQSSGGGYPNMAAKPPYAEQHEMQYSRGAYPGYPQSAMPYNQQGVYPYSQQVPRAGPGEVEVHRQQLPPGHPMAGGMQDPSLSYAGTKPLSHYSPDMMNGMPPSSLRQLQNQFGPASSQGQALPGNSLQITQSQNMEVMQGSQRMQVSQTQHMNINAGQGTPISMAQRQSFNIAAQHAQNNAQYNMNEQHMRMQQQQQHAHMMQAKMRQEEQQKREMEQQRQHQQQQQQQAAHMQYLNNRPPPPEYKMHPGSAPPHSAAAAAAAYQASMGSSNPLQTMQNMVNQTSVNQSAGFGPVKSENLPGTPGTVGPPGIQAGYSAGMQRQQSYPGAPGSQSAYNQPSKPSTPTYTSPLMRNERPPNVNVGPAGLNISEQRTPNWGRSQSQGPHYPGMARPPQQMTPHSMMQYGSFAAQNGTYSTAGSTGGMQAQRAMMSGGIPPGSLPPGAAQENAMMQHNIHMQQQQMMMAGGVPQQGPPGRNYQNGGYPLDNSGDLFDSVNTQGTELSILDQILG</sequence>
<feature type="compositionally biased region" description="Polar residues" evidence="8">
    <location>
        <begin position="307"/>
        <end position="321"/>
    </location>
</feature>
<keyword evidence="5" id="KW-0010">Activator</keyword>
<dbReference type="Pfam" id="PF09596">
    <property type="entry name" value="MamL-1"/>
    <property type="match status" value="1"/>
</dbReference>
<evidence type="ECO:0000256" key="1">
    <source>
        <dbReference type="ARBA" id="ARBA00004324"/>
    </source>
</evidence>
<evidence type="ECO:0000259" key="9">
    <source>
        <dbReference type="SMART" id="SM01275"/>
    </source>
</evidence>
<feature type="region of interest" description="Disordered" evidence="8">
    <location>
        <begin position="633"/>
        <end position="738"/>
    </location>
</feature>
<dbReference type="InterPro" id="IPR019082">
    <property type="entry name" value="Mastermind-like_N"/>
</dbReference>
<dbReference type="Proteomes" id="UP000085678">
    <property type="component" value="Unplaced"/>
</dbReference>
<keyword evidence="10" id="KW-1185">Reference proteome</keyword>
<protein>
    <submittedName>
        <fullName evidence="11">Mastermind-like protein 1</fullName>
    </submittedName>
</protein>
<dbReference type="AlphaFoldDB" id="A0A1S3HZ52"/>
<evidence type="ECO:0000256" key="7">
    <source>
        <dbReference type="ARBA" id="ARBA00023242"/>
    </source>
</evidence>
<dbReference type="OrthoDB" id="5982619at2759"/>
<dbReference type="Gene3D" id="6.10.250.970">
    <property type="match status" value="1"/>
</dbReference>
<keyword evidence="4" id="KW-0805">Transcription regulation</keyword>
<feature type="compositionally biased region" description="Low complexity" evidence="8">
    <location>
        <begin position="567"/>
        <end position="580"/>
    </location>
</feature>
<dbReference type="GO" id="GO:0007221">
    <property type="term" value="P:positive regulation of transcription of Notch receptor target"/>
    <property type="evidence" value="ECO:0007669"/>
    <property type="project" value="InterPro"/>
</dbReference>
<feature type="compositionally biased region" description="Low complexity" evidence="8">
    <location>
        <begin position="647"/>
        <end position="657"/>
    </location>
</feature>
<evidence type="ECO:0000256" key="8">
    <source>
        <dbReference type="SAM" id="MobiDB-lite"/>
    </source>
</evidence>
<keyword evidence="3" id="KW-0914">Notch signaling pathway</keyword>
<comment type="similarity">
    <text evidence="2">Belongs to the mastermind family.</text>
</comment>
<evidence type="ECO:0000256" key="3">
    <source>
        <dbReference type="ARBA" id="ARBA00022976"/>
    </source>
</evidence>
<feature type="compositionally biased region" description="Basic and acidic residues" evidence="8">
    <location>
        <begin position="552"/>
        <end position="566"/>
    </location>
</feature>
<evidence type="ECO:0000256" key="4">
    <source>
        <dbReference type="ARBA" id="ARBA00023015"/>
    </source>
</evidence>
<feature type="compositionally biased region" description="Polar residues" evidence="8">
    <location>
        <begin position="715"/>
        <end position="730"/>
    </location>
</feature>
<dbReference type="InParanoid" id="A0A1S3HZ52"/>
<dbReference type="InterPro" id="IPR046370">
    <property type="entry name" value="MAML_N_sf"/>
</dbReference>
<reference evidence="11" key="1">
    <citation type="submission" date="2025-08" db="UniProtKB">
        <authorList>
            <consortium name="RefSeq"/>
        </authorList>
    </citation>
    <scope>IDENTIFICATION</scope>
    <source>
        <tissue evidence="11">Gonads</tissue>
    </source>
</reference>
<dbReference type="GO" id="GO:0016607">
    <property type="term" value="C:nuclear speck"/>
    <property type="evidence" value="ECO:0007669"/>
    <property type="project" value="UniProtKB-SubCell"/>
</dbReference>
<proteinExistence type="inferred from homology"/>
<dbReference type="KEGG" id="lak:106159186"/>
<evidence type="ECO:0000313" key="10">
    <source>
        <dbReference type="Proteomes" id="UP000085678"/>
    </source>
</evidence>
<feature type="compositionally biased region" description="Low complexity" evidence="8">
    <location>
        <begin position="540"/>
        <end position="551"/>
    </location>
</feature>
<organism evidence="10 11">
    <name type="scientific">Lingula anatina</name>
    <name type="common">Brachiopod</name>
    <name type="synonym">Lingula unguis</name>
    <dbReference type="NCBI Taxonomy" id="7574"/>
    <lineage>
        <taxon>Eukaryota</taxon>
        <taxon>Metazoa</taxon>
        <taxon>Spiralia</taxon>
        <taxon>Lophotrochozoa</taxon>
        <taxon>Brachiopoda</taxon>
        <taxon>Linguliformea</taxon>
        <taxon>Lingulata</taxon>
        <taxon>Lingulida</taxon>
        <taxon>Linguloidea</taxon>
        <taxon>Lingulidae</taxon>
        <taxon>Lingula</taxon>
    </lineage>
</organism>
<feature type="region of interest" description="Disordered" evidence="8">
    <location>
        <begin position="57"/>
        <end position="148"/>
    </location>
</feature>
<dbReference type="PANTHER" id="PTHR15692:SF20">
    <property type="entry name" value="NEUROGENIC MASTERMIND-LIKE N-TERMINAL DOMAIN-CONTAINING PROTEIN"/>
    <property type="match status" value="1"/>
</dbReference>
<feature type="compositionally biased region" description="Polar residues" evidence="8">
    <location>
        <begin position="666"/>
        <end position="684"/>
    </location>
</feature>
<gene>
    <name evidence="11" type="primary">LOC106159186</name>
</gene>
<comment type="subcellular location">
    <subcellularLocation>
        <location evidence="1">Nucleus speckle</location>
    </subcellularLocation>
</comment>
<evidence type="ECO:0000256" key="5">
    <source>
        <dbReference type="ARBA" id="ARBA00023159"/>
    </source>
</evidence>
<evidence type="ECO:0000256" key="2">
    <source>
        <dbReference type="ARBA" id="ARBA00008081"/>
    </source>
</evidence>
<dbReference type="RefSeq" id="XP_013390851.1">
    <property type="nucleotide sequence ID" value="XM_013535397.1"/>
</dbReference>
<evidence type="ECO:0000313" key="11">
    <source>
        <dbReference type="RefSeq" id="XP_013390851.1"/>
    </source>
</evidence>
<dbReference type="GO" id="GO:0003713">
    <property type="term" value="F:transcription coactivator activity"/>
    <property type="evidence" value="ECO:0007669"/>
    <property type="project" value="InterPro"/>
</dbReference>
<keyword evidence="6" id="KW-0804">Transcription</keyword>
<feature type="compositionally biased region" description="Low complexity" evidence="8">
    <location>
        <begin position="685"/>
        <end position="696"/>
    </location>
</feature>
<dbReference type="STRING" id="7574.A0A1S3HZ52"/>
<feature type="region of interest" description="Disordered" evidence="8">
    <location>
        <begin position="273"/>
        <end position="334"/>
    </location>
</feature>
<keyword evidence="7" id="KW-0539">Nucleus</keyword>
<feature type="compositionally biased region" description="Polar residues" evidence="8">
    <location>
        <begin position="119"/>
        <end position="148"/>
    </location>
</feature>
<dbReference type="PANTHER" id="PTHR15692">
    <property type="entry name" value="MASTERMIND-LIKE"/>
    <property type="match status" value="1"/>
</dbReference>
<dbReference type="InterPro" id="IPR046369">
    <property type="entry name" value="MAML1-3"/>
</dbReference>
<name>A0A1S3HZ52_LINAN</name>
<evidence type="ECO:0000256" key="6">
    <source>
        <dbReference type="ARBA" id="ARBA00023163"/>
    </source>
</evidence>
<accession>A0A1S3HZ52</accession>
<dbReference type="GeneID" id="106159186"/>
<feature type="region of interest" description="Disordered" evidence="8">
    <location>
        <begin position="540"/>
        <end position="605"/>
    </location>
</feature>
<feature type="domain" description="Neurogenic mastermind-like N-terminal" evidence="9">
    <location>
        <begin position="7"/>
        <end position="66"/>
    </location>
</feature>
<dbReference type="SMART" id="SM01275">
    <property type="entry name" value="MamL-1"/>
    <property type="match status" value="1"/>
</dbReference>
<feature type="compositionally biased region" description="Low complexity" evidence="8">
    <location>
        <begin position="594"/>
        <end position="605"/>
    </location>
</feature>